<dbReference type="InterPro" id="IPR040999">
    <property type="entry name" value="Mak_N_cap"/>
</dbReference>
<sequence length="212" mass="22509">MALIYRATVSPTKLELLAAWLPARPWYTGPAGDLEQVAAYRFDDPAGEVGIETLLVRSGDGPVHQVPLTYRAEPLAGAEAWLVGTTEHSVLGERWVYDATGDPVYAAALAGAIIADTGQAEQLVLVEDDRLEPRELHMDIASTTLTPDATAPAVHRIESVEDADPAVIVTDTVTLSVVRNLEAGDDFTAPALTGTWPGQPKPIHLATATPQG</sequence>
<dbReference type="Pfam" id="PF18085">
    <property type="entry name" value="Mak_N_cap"/>
    <property type="match status" value="1"/>
</dbReference>
<evidence type="ECO:0000256" key="1">
    <source>
        <dbReference type="ARBA" id="ARBA00022679"/>
    </source>
</evidence>
<gene>
    <name evidence="6" type="ORF">J5V16_09440</name>
</gene>
<evidence type="ECO:0000256" key="3">
    <source>
        <dbReference type="ARBA" id="ARBA00022777"/>
    </source>
</evidence>
<name>A0ABS3U2P4_9ACTN</name>
<dbReference type="NCBIfam" id="NF047744">
    <property type="entry name" value="CG0192_rel"/>
    <property type="match status" value="1"/>
</dbReference>
<accession>A0ABS3U2P4</accession>
<protein>
    <recommendedName>
        <fullName evidence="5">Maltokinase N-terminal cap domain-containing protein</fullName>
    </recommendedName>
</protein>
<dbReference type="EMBL" id="JAGFNP010000004">
    <property type="protein sequence ID" value="MBO3733044.1"/>
    <property type="molecule type" value="Genomic_DNA"/>
</dbReference>
<feature type="domain" description="Maltokinase N-terminal cap" evidence="5">
    <location>
        <begin position="20"/>
        <end position="102"/>
    </location>
</feature>
<evidence type="ECO:0000313" key="6">
    <source>
        <dbReference type="EMBL" id="MBO3733044.1"/>
    </source>
</evidence>
<dbReference type="Proteomes" id="UP000681341">
    <property type="component" value="Unassembled WGS sequence"/>
</dbReference>
<evidence type="ECO:0000313" key="7">
    <source>
        <dbReference type="Proteomes" id="UP000681341"/>
    </source>
</evidence>
<keyword evidence="3" id="KW-0418">Kinase</keyword>
<evidence type="ECO:0000256" key="2">
    <source>
        <dbReference type="ARBA" id="ARBA00022741"/>
    </source>
</evidence>
<dbReference type="RefSeq" id="WP_208495852.1">
    <property type="nucleotide sequence ID" value="NZ_JAGFNP010000004.1"/>
</dbReference>
<reference evidence="6 7" key="1">
    <citation type="submission" date="2021-03" db="EMBL/GenBank/DDBJ databases">
        <title>Glycomyces sp. nov., a novel actinomycete isolated from soil.</title>
        <authorList>
            <person name="Yang X."/>
            <person name="Xu X."/>
        </authorList>
    </citation>
    <scope>NUCLEOTIDE SEQUENCE [LARGE SCALE GENOMIC DNA]</scope>
    <source>
        <strain evidence="6 7">NEAU-S30</strain>
    </source>
</reference>
<comment type="caution">
    <text evidence="6">The sequence shown here is derived from an EMBL/GenBank/DDBJ whole genome shotgun (WGS) entry which is preliminary data.</text>
</comment>
<keyword evidence="1" id="KW-0808">Transferase</keyword>
<keyword evidence="2" id="KW-0547">Nucleotide-binding</keyword>
<evidence type="ECO:0000259" key="5">
    <source>
        <dbReference type="Pfam" id="PF18085"/>
    </source>
</evidence>
<keyword evidence="4" id="KW-0067">ATP-binding</keyword>
<organism evidence="6 7">
    <name type="scientific">Glycomyces niveus</name>
    <dbReference type="NCBI Taxonomy" id="2820287"/>
    <lineage>
        <taxon>Bacteria</taxon>
        <taxon>Bacillati</taxon>
        <taxon>Actinomycetota</taxon>
        <taxon>Actinomycetes</taxon>
        <taxon>Glycomycetales</taxon>
        <taxon>Glycomycetaceae</taxon>
        <taxon>Glycomyces</taxon>
    </lineage>
</organism>
<keyword evidence="7" id="KW-1185">Reference proteome</keyword>
<evidence type="ECO:0000256" key="4">
    <source>
        <dbReference type="ARBA" id="ARBA00022840"/>
    </source>
</evidence>
<proteinExistence type="predicted"/>